<feature type="transmembrane region" description="Helical" evidence="21">
    <location>
        <begin position="142"/>
        <end position="159"/>
    </location>
</feature>
<evidence type="ECO:0000256" key="10">
    <source>
        <dbReference type="ARBA" id="ARBA00022989"/>
    </source>
</evidence>
<evidence type="ECO:0000256" key="6">
    <source>
        <dbReference type="ARBA" id="ARBA00022679"/>
    </source>
</evidence>
<evidence type="ECO:0000256" key="5">
    <source>
        <dbReference type="ARBA" id="ARBA00022676"/>
    </source>
</evidence>
<dbReference type="InterPro" id="IPR013437">
    <property type="entry name" value="FtsW"/>
</dbReference>
<evidence type="ECO:0000256" key="1">
    <source>
        <dbReference type="ARBA" id="ARBA00004651"/>
    </source>
</evidence>
<dbReference type="InterPro" id="IPR001182">
    <property type="entry name" value="FtsW/RodA"/>
</dbReference>
<evidence type="ECO:0000256" key="13">
    <source>
        <dbReference type="ARBA" id="ARBA00023316"/>
    </source>
</evidence>
<evidence type="ECO:0000313" key="22">
    <source>
        <dbReference type="EMBL" id="OEG69445.1"/>
    </source>
</evidence>
<comment type="catalytic activity">
    <reaction evidence="20">
        <text>[GlcNAc-(1-&gt;4)-Mur2Ac(oyl-L-Ala-gamma-D-Glu-L-Lys-D-Ala-D-Ala)](n)-di-trans,octa-cis-undecaprenyl diphosphate + beta-D-GlcNAc-(1-&gt;4)-Mur2Ac(oyl-L-Ala-gamma-D-Glu-L-Lys-D-Ala-D-Ala)-di-trans,octa-cis-undecaprenyl diphosphate = [GlcNAc-(1-&gt;4)-Mur2Ac(oyl-L-Ala-gamma-D-Glu-L-Lys-D-Ala-D-Ala)](n+1)-di-trans,octa-cis-undecaprenyl diphosphate + di-trans,octa-cis-undecaprenyl diphosphate + H(+)</text>
        <dbReference type="Rhea" id="RHEA:23708"/>
        <dbReference type="Rhea" id="RHEA-COMP:9602"/>
        <dbReference type="Rhea" id="RHEA-COMP:9603"/>
        <dbReference type="ChEBI" id="CHEBI:15378"/>
        <dbReference type="ChEBI" id="CHEBI:58405"/>
        <dbReference type="ChEBI" id="CHEBI:60033"/>
        <dbReference type="ChEBI" id="CHEBI:78435"/>
        <dbReference type="EC" id="2.4.99.28"/>
    </reaction>
</comment>
<dbReference type="GO" id="GO:0051301">
    <property type="term" value="P:cell division"/>
    <property type="evidence" value="ECO:0007669"/>
    <property type="project" value="UniProtKB-KW"/>
</dbReference>
<evidence type="ECO:0000256" key="16">
    <source>
        <dbReference type="ARBA" id="ARBA00038053"/>
    </source>
</evidence>
<keyword evidence="11 21" id="KW-0472">Membrane</keyword>
<keyword evidence="13" id="KW-0961">Cell wall biogenesis/degradation</keyword>
<feature type="transmembrane region" description="Helical" evidence="21">
    <location>
        <begin position="301"/>
        <end position="324"/>
    </location>
</feature>
<feature type="transmembrane region" description="Helical" evidence="21">
    <location>
        <begin position="12"/>
        <end position="30"/>
    </location>
</feature>
<keyword evidence="10 21" id="KW-1133">Transmembrane helix</keyword>
<dbReference type="EMBL" id="LNVX01000711">
    <property type="protein sequence ID" value="OEG69445.1"/>
    <property type="molecule type" value="Genomic_DNA"/>
</dbReference>
<dbReference type="PANTHER" id="PTHR30474:SF2">
    <property type="entry name" value="PEPTIDOGLYCAN GLYCOSYLTRANSFERASE FTSW-RELATED"/>
    <property type="match status" value="1"/>
</dbReference>
<evidence type="ECO:0000256" key="12">
    <source>
        <dbReference type="ARBA" id="ARBA00023306"/>
    </source>
</evidence>
<evidence type="ECO:0000256" key="21">
    <source>
        <dbReference type="SAM" id="Phobius"/>
    </source>
</evidence>
<name>A0A1E5IGD2_ENDTX</name>
<comment type="subcellular location">
    <subcellularLocation>
        <location evidence="1">Cell membrane</location>
        <topology evidence="1">Multi-pass membrane protein</topology>
    </subcellularLocation>
</comment>
<keyword evidence="4" id="KW-0132">Cell division</keyword>
<evidence type="ECO:0000256" key="18">
    <source>
        <dbReference type="ARBA" id="ARBA00041418"/>
    </source>
</evidence>
<dbReference type="GO" id="GO:0071555">
    <property type="term" value="P:cell wall organization"/>
    <property type="evidence" value="ECO:0007669"/>
    <property type="project" value="UniProtKB-KW"/>
</dbReference>
<comment type="pathway">
    <text evidence="2">Cell wall biogenesis; peptidoglycan biosynthesis.</text>
</comment>
<evidence type="ECO:0000313" key="23">
    <source>
        <dbReference type="Proteomes" id="UP000095237"/>
    </source>
</evidence>
<dbReference type="Proteomes" id="UP000095237">
    <property type="component" value="Unassembled WGS sequence"/>
</dbReference>
<protein>
    <recommendedName>
        <fullName evidence="17">Probable peptidoglycan glycosyltransferase FtsW</fullName>
        <ecNumber evidence="19">2.4.99.28</ecNumber>
    </recommendedName>
    <alternativeName>
        <fullName evidence="18">Cell division protein FtsW</fullName>
    </alternativeName>
    <alternativeName>
        <fullName evidence="15">Cell wall polymerase</fullName>
    </alternativeName>
    <alternativeName>
        <fullName evidence="14">Peptidoglycan polymerase</fullName>
    </alternativeName>
</protein>
<dbReference type="EC" id="2.4.99.28" evidence="19"/>
<accession>A0A1E5IGD2</accession>
<comment type="caution">
    <text evidence="22">The sequence shown here is derived from an EMBL/GenBank/DDBJ whole genome shotgun (WGS) entry which is preliminary data.</text>
</comment>
<organism evidence="22 23">
    <name type="scientific">Endomicrobium trichonymphae</name>
    <dbReference type="NCBI Taxonomy" id="1408204"/>
    <lineage>
        <taxon>Bacteria</taxon>
        <taxon>Pseudomonadati</taxon>
        <taxon>Elusimicrobiota</taxon>
        <taxon>Endomicrobiia</taxon>
        <taxon>Endomicrobiales</taxon>
        <taxon>Endomicrobiaceae</taxon>
        <taxon>Candidatus Endomicrobiellum</taxon>
    </lineage>
</organism>
<evidence type="ECO:0000256" key="4">
    <source>
        <dbReference type="ARBA" id="ARBA00022618"/>
    </source>
</evidence>
<dbReference type="GO" id="GO:0009252">
    <property type="term" value="P:peptidoglycan biosynthetic process"/>
    <property type="evidence" value="ECO:0007669"/>
    <property type="project" value="UniProtKB-KW"/>
</dbReference>
<keyword evidence="8" id="KW-0133">Cell shape</keyword>
<dbReference type="NCBIfam" id="TIGR02614">
    <property type="entry name" value="ftsW"/>
    <property type="match status" value="1"/>
</dbReference>
<evidence type="ECO:0000256" key="3">
    <source>
        <dbReference type="ARBA" id="ARBA00022475"/>
    </source>
</evidence>
<feature type="transmembrane region" description="Helical" evidence="21">
    <location>
        <begin position="50"/>
        <end position="68"/>
    </location>
</feature>
<keyword evidence="7 21" id="KW-0812">Transmembrane</keyword>
<dbReference type="PANTHER" id="PTHR30474">
    <property type="entry name" value="CELL CYCLE PROTEIN"/>
    <property type="match status" value="1"/>
</dbReference>
<dbReference type="AlphaFoldDB" id="A0A1E5IGD2"/>
<keyword evidence="6" id="KW-0808">Transferase</keyword>
<sequence length="369" mass="41168">MFKIDFGKYDFTLIVAICICVVFGSFMVFSSSTVMADVKWRSPYKFFLRQILWVTFGFAAMFVTSFLINYKFYKRYAKWIYLFAMALVTVVLFAGVLRLGAKRWLQVGHFTLQPSELVKIALVIAIADFISRKKELVEEWKGLIAPGFIILLILFPIVIEPDLGTPILVAGVCFAMLFCAGLKMNAVFAGGLAAVLLMAEEITRKPYRLTRVKDYLASFVNIDVSSYQVKQSLNALGSGGFLGKGLGKSEMKLMYLPEAHTDFIFPIIGEELGFLGAILVIAFFMYLFFKGIKMSKNMPDVFSQYLCLGITFLIVFQAIINISVATGVFPAKGLPLPFISFGGTSLIITMATSGILINLSQYKKKQSRT</sequence>
<evidence type="ECO:0000256" key="19">
    <source>
        <dbReference type="ARBA" id="ARBA00044770"/>
    </source>
</evidence>
<keyword evidence="9" id="KW-0573">Peptidoglycan synthesis</keyword>
<evidence type="ECO:0000256" key="8">
    <source>
        <dbReference type="ARBA" id="ARBA00022960"/>
    </source>
</evidence>
<keyword evidence="3" id="KW-1003">Cell membrane</keyword>
<evidence type="ECO:0000256" key="20">
    <source>
        <dbReference type="ARBA" id="ARBA00049902"/>
    </source>
</evidence>
<evidence type="ECO:0000256" key="15">
    <source>
        <dbReference type="ARBA" id="ARBA00033270"/>
    </source>
</evidence>
<gene>
    <name evidence="22" type="ORF">ATZ36_09525</name>
</gene>
<dbReference type="Pfam" id="PF01098">
    <property type="entry name" value="FTSW_RODA_SPOVE"/>
    <property type="match status" value="1"/>
</dbReference>
<proteinExistence type="inferred from homology"/>
<feature type="transmembrane region" description="Helical" evidence="21">
    <location>
        <begin position="80"/>
        <end position="100"/>
    </location>
</feature>
<dbReference type="GO" id="GO:0005886">
    <property type="term" value="C:plasma membrane"/>
    <property type="evidence" value="ECO:0007669"/>
    <property type="project" value="UniProtKB-SubCell"/>
</dbReference>
<evidence type="ECO:0000256" key="7">
    <source>
        <dbReference type="ARBA" id="ARBA00022692"/>
    </source>
</evidence>
<dbReference type="GO" id="GO:0008360">
    <property type="term" value="P:regulation of cell shape"/>
    <property type="evidence" value="ECO:0007669"/>
    <property type="project" value="UniProtKB-KW"/>
</dbReference>
<keyword evidence="23" id="KW-1185">Reference proteome</keyword>
<dbReference type="GO" id="GO:0015648">
    <property type="term" value="F:lipid-linked peptidoglycan transporter activity"/>
    <property type="evidence" value="ECO:0007669"/>
    <property type="project" value="TreeGrafter"/>
</dbReference>
<comment type="similarity">
    <text evidence="16">Belongs to the SEDS family. FtsW subfamily.</text>
</comment>
<feature type="transmembrane region" description="Helical" evidence="21">
    <location>
        <begin position="336"/>
        <end position="359"/>
    </location>
</feature>
<dbReference type="GO" id="GO:0032153">
    <property type="term" value="C:cell division site"/>
    <property type="evidence" value="ECO:0007669"/>
    <property type="project" value="TreeGrafter"/>
</dbReference>
<keyword evidence="12" id="KW-0131">Cell cycle</keyword>
<evidence type="ECO:0000256" key="9">
    <source>
        <dbReference type="ARBA" id="ARBA00022984"/>
    </source>
</evidence>
<feature type="transmembrane region" description="Helical" evidence="21">
    <location>
        <begin position="165"/>
        <end position="198"/>
    </location>
</feature>
<feature type="transmembrane region" description="Helical" evidence="21">
    <location>
        <begin position="263"/>
        <end position="289"/>
    </location>
</feature>
<evidence type="ECO:0000256" key="2">
    <source>
        <dbReference type="ARBA" id="ARBA00004752"/>
    </source>
</evidence>
<keyword evidence="5" id="KW-0328">Glycosyltransferase</keyword>
<evidence type="ECO:0000256" key="14">
    <source>
        <dbReference type="ARBA" id="ARBA00032370"/>
    </source>
</evidence>
<reference evidence="22 23" key="1">
    <citation type="submission" date="2015-11" db="EMBL/GenBank/DDBJ databases">
        <title>Evidence for parallel genomic evolution in an endosymbiosis of termite gut flagellates.</title>
        <authorList>
            <person name="Zheng H."/>
        </authorList>
    </citation>
    <scope>NUCLEOTIDE SEQUENCE [LARGE SCALE GENOMIC DNA]</scope>
    <source>
        <strain evidence="22 23">CET450</strain>
    </source>
</reference>
<evidence type="ECO:0000256" key="11">
    <source>
        <dbReference type="ARBA" id="ARBA00023136"/>
    </source>
</evidence>
<dbReference type="GO" id="GO:0008955">
    <property type="term" value="F:peptidoglycan glycosyltransferase activity"/>
    <property type="evidence" value="ECO:0007669"/>
    <property type="project" value="UniProtKB-EC"/>
</dbReference>
<evidence type="ECO:0000256" key="17">
    <source>
        <dbReference type="ARBA" id="ARBA00041185"/>
    </source>
</evidence>